<proteinExistence type="predicted"/>
<accession>A0A239DXE4</accession>
<dbReference type="RefSeq" id="WP_089406962.1">
    <property type="nucleotide sequence ID" value="NZ_FZOU01000001.1"/>
</dbReference>
<dbReference type="Proteomes" id="UP000198356">
    <property type="component" value="Unassembled WGS sequence"/>
</dbReference>
<dbReference type="EMBL" id="FZOU01000001">
    <property type="protein sequence ID" value="SNS36929.1"/>
    <property type="molecule type" value="Genomic_DNA"/>
</dbReference>
<organism evidence="1 2">
    <name type="scientific">Granulicella rosea</name>
    <dbReference type="NCBI Taxonomy" id="474952"/>
    <lineage>
        <taxon>Bacteria</taxon>
        <taxon>Pseudomonadati</taxon>
        <taxon>Acidobacteriota</taxon>
        <taxon>Terriglobia</taxon>
        <taxon>Terriglobales</taxon>
        <taxon>Acidobacteriaceae</taxon>
        <taxon>Granulicella</taxon>
    </lineage>
</organism>
<gene>
    <name evidence="1" type="ORF">SAMN05421770_101687</name>
</gene>
<sequence length="170" mass="18281">MISLDSPEWSKLQHAYGAASDIPALLRGLKSFPLDDGSAEPWFTLWSSLAHQGDVYTASFAAVPHIVRMLEVNPAKASASFFSMPAWIEICRNKTSFEIPPALVQDYREALGKLPTLVAAAAARDWDADLLSGAMAALAAAKGFPVIAAAALELTPEIAKNFVEDYLFGK</sequence>
<keyword evidence="2" id="KW-1185">Reference proteome</keyword>
<reference evidence="1 2" key="1">
    <citation type="submission" date="2017-06" db="EMBL/GenBank/DDBJ databases">
        <authorList>
            <person name="Kim H.J."/>
            <person name="Triplett B.A."/>
        </authorList>
    </citation>
    <scope>NUCLEOTIDE SEQUENCE [LARGE SCALE GENOMIC DNA]</scope>
    <source>
        <strain evidence="1 2">DSM 18704</strain>
    </source>
</reference>
<protein>
    <submittedName>
        <fullName evidence="1">Uncharacterized protein</fullName>
    </submittedName>
</protein>
<dbReference type="OrthoDB" id="796912at2"/>
<evidence type="ECO:0000313" key="1">
    <source>
        <dbReference type="EMBL" id="SNS36929.1"/>
    </source>
</evidence>
<dbReference type="AlphaFoldDB" id="A0A239DXE4"/>
<name>A0A239DXE4_9BACT</name>
<evidence type="ECO:0000313" key="2">
    <source>
        <dbReference type="Proteomes" id="UP000198356"/>
    </source>
</evidence>